<dbReference type="InterPro" id="IPR036259">
    <property type="entry name" value="MFS_trans_sf"/>
</dbReference>
<dbReference type="CDD" id="cd17321">
    <property type="entry name" value="MFS_MMR_MDR_like"/>
    <property type="match status" value="1"/>
</dbReference>
<organism evidence="10 11">
    <name type="scientific">Flexivirga alba</name>
    <dbReference type="NCBI Taxonomy" id="702742"/>
    <lineage>
        <taxon>Bacteria</taxon>
        <taxon>Bacillati</taxon>
        <taxon>Actinomycetota</taxon>
        <taxon>Actinomycetes</taxon>
        <taxon>Micrococcales</taxon>
        <taxon>Dermacoccaceae</taxon>
        <taxon>Flexivirga</taxon>
    </lineage>
</organism>
<gene>
    <name evidence="10" type="ORF">ACFQDH_02880</name>
</gene>
<feature type="transmembrane region" description="Helical" evidence="8">
    <location>
        <begin position="125"/>
        <end position="144"/>
    </location>
</feature>
<feature type="transmembrane region" description="Helical" evidence="8">
    <location>
        <begin position="280"/>
        <end position="299"/>
    </location>
</feature>
<dbReference type="NCBIfam" id="TIGR00711">
    <property type="entry name" value="efflux_EmrB"/>
    <property type="match status" value="1"/>
</dbReference>
<feature type="transmembrane region" description="Helical" evidence="8">
    <location>
        <begin position="210"/>
        <end position="230"/>
    </location>
</feature>
<dbReference type="Proteomes" id="UP001596298">
    <property type="component" value="Unassembled WGS sequence"/>
</dbReference>
<evidence type="ECO:0000256" key="5">
    <source>
        <dbReference type="ARBA" id="ARBA00022989"/>
    </source>
</evidence>
<keyword evidence="4 8" id="KW-0812">Transmembrane</keyword>
<evidence type="ECO:0000259" key="9">
    <source>
        <dbReference type="PROSITE" id="PS50850"/>
    </source>
</evidence>
<dbReference type="EMBL" id="JBHSWH010000001">
    <property type="protein sequence ID" value="MFC6704244.1"/>
    <property type="molecule type" value="Genomic_DNA"/>
</dbReference>
<feature type="region of interest" description="Disordered" evidence="7">
    <location>
        <begin position="469"/>
        <end position="489"/>
    </location>
</feature>
<keyword evidence="3" id="KW-1003">Cell membrane</keyword>
<feature type="domain" description="Major facilitator superfamily (MFS) profile" evidence="9">
    <location>
        <begin position="26"/>
        <end position="471"/>
    </location>
</feature>
<feature type="transmembrane region" description="Helical" evidence="8">
    <location>
        <begin position="319"/>
        <end position="336"/>
    </location>
</feature>
<feature type="transmembrane region" description="Helical" evidence="8">
    <location>
        <begin position="151"/>
        <end position="174"/>
    </location>
</feature>
<feature type="transmembrane region" description="Helical" evidence="8">
    <location>
        <begin position="24"/>
        <end position="44"/>
    </location>
</feature>
<evidence type="ECO:0000256" key="6">
    <source>
        <dbReference type="ARBA" id="ARBA00023136"/>
    </source>
</evidence>
<dbReference type="InterPro" id="IPR004638">
    <property type="entry name" value="EmrB-like"/>
</dbReference>
<feature type="transmembrane region" description="Helical" evidence="8">
    <location>
        <begin position="448"/>
        <end position="468"/>
    </location>
</feature>
<evidence type="ECO:0000256" key="2">
    <source>
        <dbReference type="ARBA" id="ARBA00022448"/>
    </source>
</evidence>
<dbReference type="Pfam" id="PF07690">
    <property type="entry name" value="MFS_1"/>
    <property type="match status" value="2"/>
</dbReference>
<keyword evidence="11" id="KW-1185">Reference proteome</keyword>
<dbReference type="InterPro" id="IPR020846">
    <property type="entry name" value="MFS_dom"/>
</dbReference>
<reference evidence="11" key="1">
    <citation type="journal article" date="2019" name="Int. J. Syst. Evol. Microbiol.">
        <title>The Global Catalogue of Microorganisms (GCM) 10K type strain sequencing project: providing services to taxonomists for standard genome sequencing and annotation.</title>
        <authorList>
            <consortium name="The Broad Institute Genomics Platform"/>
            <consortium name="The Broad Institute Genome Sequencing Center for Infectious Disease"/>
            <person name="Wu L."/>
            <person name="Ma J."/>
        </authorList>
    </citation>
    <scope>NUCLEOTIDE SEQUENCE [LARGE SCALE GENOMIC DNA]</scope>
    <source>
        <strain evidence="11">CCUG 58127</strain>
    </source>
</reference>
<evidence type="ECO:0000256" key="8">
    <source>
        <dbReference type="SAM" id="Phobius"/>
    </source>
</evidence>
<protein>
    <submittedName>
        <fullName evidence="10">MFS transporter</fullName>
    </submittedName>
</protein>
<keyword evidence="6 8" id="KW-0472">Membrane</keyword>
<keyword evidence="2" id="KW-0813">Transport</keyword>
<sequence length="489" mass="50404">MSITRTLNDTNTVAPPTTNAPRTVWTLVLASLGVFMTALDTLVVANSLPALRHSLHASLGDLEWTVNAYNLAFAVALLTGAALGDRYGRKRMYCIGLLGFTCASAAAASSPTVGTLIAARGAQGLAAAIVMPMTLTLISEAFPAEKRGAAIGLWGGITGLAVALGPVVGGAIVGGISWHWIFWLNVPIGIVLIPLSIARLTESHGPRSQLDIVGLLLAGAGLSGITWGLIRSSSIGWARPETITSLVLGVALVAAFLQWERRTATPMLSAGLFRSRAFNAANGVSFFMYASLFGVLFLMMQFLQTALGYSPLQAGLRTLPWTGAPMIVAPLAGALADRIGNRPLLLAGLTLQACGLGWVAAIAAPGMDYTWLAVALGVAGAGISMCFPTVANAVVGSVQPAEIGIASGTNSSLREIGGVFGVAILSSVFAHPGVFASASAFVDHFQTAVWVGAAFSALGIPVAAALPGRRRGTPTPHRTEESVVDPVLF</sequence>
<feature type="transmembrane region" description="Helical" evidence="8">
    <location>
        <begin position="369"/>
        <end position="395"/>
    </location>
</feature>
<dbReference type="PANTHER" id="PTHR42718:SF42">
    <property type="entry name" value="EXPORT PROTEIN"/>
    <property type="match status" value="1"/>
</dbReference>
<dbReference type="PANTHER" id="PTHR42718">
    <property type="entry name" value="MAJOR FACILITATOR SUPERFAMILY MULTIDRUG TRANSPORTER MFSC"/>
    <property type="match status" value="1"/>
</dbReference>
<feature type="transmembrane region" description="Helical" evidence="8">
    <location>
        <begin position="95"/>
        <end position="119"/>
    </location>
</feature>
<dbReference type="Gene3D" id="1.20.1720.10">
    <property type="entry name" value="Multidrug resistance protein D"/>
    <property type="match status" value="1"/>
</dbReference>
<evidence type="ECO:0000256" key="3">
    <source>
        <dbReference type="ARBA" id="ARBA00022475"/>
    </source>
</evidence>
<evidence type="ECO:0000256" key="4">
    <source>
        <dbReference type="ARBA" id="ARBA00022692"/>
    </source>
</evidence>
<keyword evidence="5 8" id="KW-1133">Transmembrane helix</keyword>
<feature type="transmembrane region" description="Helical" evidence="8">
    <location>
        <begin position="416"/>
        <end position="442"/>
    </location>
</feature>
<comment type="caution">
    <text evidence="10">The sequence shown here is derived from an EMBL/GenBank/DDBJ whole genome shotgun (WGS) entry which is preliminary data.</text>
</comment>
<dbReference type="RefSeq" id="WP_382398293.1">
    <property type="nucleotide sequence ID" value="NZ_JBHSWH010000001.1"/>
</dbReference>
<accession>A0ABW2ABK8</accession>
<dbReference type="PROSITE" id="PS50850">
    <property type="entry name" value="MFS"/>
    <property type="match status" value="1"/>
</dbReference>
<dbReference type="PRINTS" id="PR01036">
    <property type="entry name" value="TCRTETB"/>
</dbReference>
<dbReference type="Gene3D" id="1.20.1250.20">
    <property type="entry name" value="MFS general substrate transporter like domains"/>
    <property type="match status" value="1"/>
</dbReference>
<evidence type="ECO:0000313" key="11">
    <source>
        <dbReference type="Proteomes" id="UP001596298"/>
    </source>
</evidence>
<feature type="transmembrane region" description="Helical" evidence="8">
    <location>
        <begin position="343"/>
        <end position="363"/>
    </location>
</feature>
<proteinExistence type="predicted"/>
<dbReference type="SUPFAM" id="SSF103473">
    <property type="entry name" value="MFS general substrate transporter"/>
    <property type="match status" value="1"/>
</dbReference>
<feature type="transmembrane region" description="Helical" evidence="8">
    <location>
        <begin position="64"/>
        <end position="83"/>
    </location>
</feature>
<name>A0ABW2ABK8_9MICO</name>
<evidence type="ECO:0000256" key="1">
    <source>
        <dbReference type="ARBA" id="ARBA00004651"/>
    </source>
</evidence>
<evidence type="ECO:0000256" key="7">
    <source>
        <dbReference type="SAM" id="MobiDB-lite"/>
    </source>
</evidence>
<comment type="subcellular location">
    <subcellularLocation>
        <location evidence="1">Cell membrane</location>
        <topology evidence="1">Multi-pass membrane protein</topology>
    </subcellularLocation>
</comment>
<feature type="transmembrane region" description="Helical" evidence="8">
    <location>
        <begin position="242"/>
        <end position="259"/>
    </location>
</feature>
<dbReference type="InterPro" id="IPR011701">
    <property type="entry name" value="MFS"/>
</dbReference>
<feature type="transmembrane region" description="Helical" evidence="8">
    <location>
        <begin position="180"/>
        <end position="198"/>
    </location>
</feature>
<evidence type="ECO:0000313" key="10">
    <source>
        <dbReference type="EMBL" id="MFC6704244.1"/>
    </source>
</evidence>